<dbReference type="Proteomes" id="UP001431449">
    <property type="component" value="Unassembled WGS sequence"/>
</dbReference>
<keyword evidence="1" id="KW-0732">Signal</keyword>
<protein>
    <recommendedName>
        <fullName evidence="4">DUF4426 domain-containing protein</fullName>
    </recommendedName>
</protein>
<evidence type="ECO:0008006" key="4">
    <source>
        <dbReference type="Google" id="ProtNLM"/>
    </source>
</evidence>
<dbReference type="EMBL" id="JALNMH010000010">
    <property type="protein sequence ID" value="MCK7594512.1"/>
    <property type="molecule type" value="Genomic_DNA"/>
</dbReference>
<sequence>MTRSSCILALFVASFAAAAPALADSCARISTFDSAPRAQQLFPAVLIAVDGDLPGPTGAPSWRITPGRHVLKVAEAIEPNRFTTTQNRERDGRRADRYKTLEIDAKPGITYRLAVRFYPDRRNPMREGRYWEPVIWKESPEPCG</sequence>
<evidence type="ECO:0000313" key="2">
    <source>
        <dbReference type="EMBL" id="MCK7594512.1"/>
    </source>
</evidence>
<reference evidence="2" key="1">
    <citation type="submission" date="2022-04" db="EMBL/GenBank/DDBJ databases">
        <title>Lysobacter sp. CAU 1642 isolated from sea sand.</title>
        <authorList>
            <person name="Kim W."/>
        </authorList>
    </citation>
    <scope>NUCLEOTIDE SEQUENCE</scope>
    <source>
        <strain evidence="2">CAU 1642</strain>
    </source>
</reference>
<accession>A0ABT0GJI0</accession>
<proteinExistence type="predicted"/>
<comment type="caution">
    <text evidence="2">The sequence shown here is derived from an EMBL/GenBank/DDBJ whole genome shotgun (WGS) entry which is preliminary data.</text>
</comment>
<evidence type="ECO:0000256" key="1">
    <source>
        <dbReference type="SAM" id="SignalP"/>
    </source>
</evidence>
<dbReference type="RefSeq" id="WP_248209928.1">
    <property type="nucleotide sequence ID" value="NZ_JALNMH010000010.1"/>
</dbReference>
<gene>
    <name evidence="2" type="ORF">M0G41_12625</name>
</gene>
<feature type="signal peptide" evidence="1">
    <location>
        <begin position="1"/>
        <end position="23"/>
    </location>
</feature>
<keyword evidence="3" id="KW-1185">Reference proteome</keyword>
<evidence type="ECO:0000313" key="3">
    <source>
        <dbReference type="Proteomes" id="UP001431449"/>
    </source>
</evidence>
<name>A0ABT0GJI0_9GAMM</name>
<feature type="chain" id="PRO_5047253776" description="DUF4426 domain-containing protein" evidence="1">
    <location>
        <begin position="24"/>
        <end position="144"/>
    </location>
</feature>
<organism evidence="2 3">
    <name type="scientific">Pseudomarimonas salicorniae</name>
    <dbReference type="NCBI Taxonomy" id="2933270"/>
    <lineage>
        <taxon>Bacteria</taxon>
        <taxon>Pseudomonadati</taxon>
        <taxon>Pseudomonadota</taxon>
        <taxon>Gammaproteobacteria</taxon>
        <taxon>Lysobacterales</taxon>
        <taxon>Lysobacteraceae</taxon>
        <taxon>Pseudomarimonas</taxon>
    </lineage>
</organism>